<dbReference type="Proteomes" id="UP000789375">
    <property type="component" value="Unassembled WGS sequence"/>
</dbReference>
<evidence type="ECO:0000256" key="6">
    <source>
        <dbReference type="SAM" id="Phobius"/>
    </source>
</evidence>
<evidence type="ECO:0000256" key="4">
    <source>
        <dbReference type="ARBA" id="ARBA00022989"/>
    </source>
</evidence>
<dbReference type="PANTHER" id="PTHR30028:SF0">
    <property type="entry name" value="PROTEIN ALUMINUM SENSITIVE 3"/>
    <property type="match status" value="1"/>
</dbReference>
<name>A0A9N8VYD8_FUNMO</name>
<evidence type="ECO:0000256" key="2">
    <source>
        <dbReference type="ARBA" id="ARBA00005268"/>
    </source>
</evidence>
<dbReference type="AlphaFoldDB" id="A0A9N8VYD8"/>
<keyword evidence="5 6" id="KW-0472">Membrane</keyword>
<evidence type="ECO:0000256" key="5">
    <source>
        <dbReference type="ARBA" id="ARBA00023136"/>
    </source>
</evidence>
<organism evidence="7 8">
    <name type="scientific">Funneliformis mosseae</name>
    <name type="common">Endomycorrhizal fungus</name>
    <name type="synonym">Glomus mosseae</name>
    <dbReference type="NCBI Taxonomy" id="27381"/>
    <lineage>
        <taxon>Eukaryota</taxon>
        <taxon>Fungi</taxon>
        <taxon>Fungi incertae sedis</taxon>
        <taxon>Mucoromycota</taxon>
        <taxon>Glomeromycotina</taxon>
        <taxon>Glomeromycetes</taxon>
        <taxon>Glomerales</taxon>
        <taxon>Glomeraceae</taxon>
        <taxon>Funneliformis</taxon>
    </lineage>
</organism>
<gene>
    <name evidence="7" type="ORF">FMOSSE_LOCUS2322</name>
</gene>
<evidence type="ECO:0000313" key="8">
    <source>
        <dbReference type="Proteomes" id="UP000789375"/>
    </source>
</evidence>
<evidence type="ECO:0000313" key="7">
    <source>
        <dbReference type="EMBL" id="CAG8466952.1"/>
    </source>
</evidence>
<protein>
    <submittedName>
        <fullName evidence="7">14878_t:CDS:1</fullName>
    </submittedName>
</protein>
<reference evidence="7" key="1">
    <citation type="submission" date="2021-06" db="EMBL/GenBank/DDBJ databases">
        <authorList>
            <person name="Kallberg Y."/>
            <person name="Tangrot J."/>
            <person name="Rosling A."/>
        </authorList>
    </citation>
    <scope>NUCLEOTIDE SEQUENCE</scope>
    <source>
        <strain evidence="7">87-6 pot B 2015</strain>
    </source>
</reference>
<proteinExistence type="inferred from homology"/>
<evidence type="ECO:0000256" key="1">
    <source>
        <dbReference type="ARBA" id="ARBA00004141"/>
    </source>
</evidence>
<dbReference type="GO" id="GO:0005886">
    <property type="term" value="C:plasma membrane"/>
    <property type="evidence" value="ECO:0007669"/>
    <property type="project" value="TreeGrafter"/>
</dbReference>
<dbReference type="EMBL" id="CAJVPP010000299">
    <property type="protein sequence ID" value="CAG8466952.1"/>
    <property type="molecule type" value="Genomic_DNA"/>
</dbReference>
<comment type="similarity">
    <text evidence="2">Belongs to the UPF0014 family.</text>
</comment>
<comment type="caution">
    <text evidence="7">The sequence shown here is derived from an EMBL/GenBank/DDBJ whole genome shotgun (WGS) entry which is preliminary data.</text>
</comment>
<comment type="subcellular location">
    <subcellularLocation>
        <location evidence="1">Membrane</location>
        <topology evidence="1">Multi-pass membrane protein</topology>
    </subcellularLocation>
</comment>
<feature type="transmembrane region" description="Helical" evidence="6">
    <location>
        <begin position="21"/>
        <end position="46"/>
    </location>
</feature>
<sequence>MMTGQIISGAPIMVAVRYQQIIMFMISASTALGVLTSIIVCVFSCIDSSHRLRTDRISSSKPWIFAMKDELLNILRRGMFCLWKKPKKDNLEEESLGLLSSRVET</sequence>
<evidence type="ECO:0000256" key="3">
    <source>
        <dbReference type="ARBA" id="ARBA00022692"/>
    </source>
</evidence>
<dbReference type="InterPro" id="IPR005226">
    <property type="entry name" value="UPF0014_fam"/>
</dbReference>
<accession>A0A9N8VYD8</accession>
<dbReference type="PANTHER" id="PTHR30028">
    <property type="entry name" value="UPF0014 INNER MEMBRANE PROTEIN YBBM-RELATED"/>
    <property type="match status" value="1"/>
</dbReference>
<keyword evidence="3 6" id="KW-0812">Transmembrane</keyword>
<dbReference type="Pfam" id="PF03649">
    <property type="entry name" value="UPF0014"/>
    <property type="match status" value="1"/>
</dbReference>
<keyword evidence="4 6" id="KW-1133">Transmembrane helix</keyword>
<keyword evidence="8" id="KW-1185">Reference proteome</keyword>